<proteinExistence type="predicted"/>
<evidence type="ECO:0000313" key="2">
    <source>
        <dbReference type="EMBL" id="TXS90984.1"/>
    </source>
</evidence>
<dbReference type="GO" id="GO:0008168">
    <property type="term" value="F:methyltransferase activity"/>
    <property type="evidence" value="ECO:0007669"/>
    <property type="project" value="UniProtKB-KW"/>
</dbReference>
<dbReference type="Gene3D" id="3.40.50.150">
    <property type="entry name" value="Vaccinia Virus protein VP39"/>
    <property type="match status" value="1"/>
</dbReference>
<dbReference type="Proteomes" id="UP000321933">
    <property type="component" value="Unassembled WGS sequence"/>
</dbReference>
<accession>A0A5C8ZT65</accession>
<keyword evidence="3" id="KW-1185">Reference proteome</keyword>
<feature type="chain" id="PRO_5022808633" evidence="1">
    <location>
        <begin position="19"/>
        <end position="265"/>
    </location>
</feature>
<comment type="caution">
    <text evidence="2">The sequence shown here is derived from an EMBL/GenBank/DDBJ whole genome shotgun (WGS) entry which is preliminary data.</text>
</comment>
<feature type="signal peptide" evidence="1">
    <location>
        <begin position="1"/>
        <end position="18"/>
    </location>
</feature>
<dbReference type="GO" id="GO:0032259">
    <property type="term" value="P:methylation"/>
    <property type="evidence" value="ECO:0007669"/>
    <property type="project" value="UniProtKB-KW"/>
</dbReference>
<dbReference type="InterPro" id="IPR029063">
    <property type="entry name" value="SAM-dependent_MTases_sf"/>
</dbReference>
<reference evidence="2 3" key="1">
    <citation type="submission" date="2019-08" db="EMBL/GenBank/DDBJ databases">
        <title>Parahaliea maris sp. nov., isolated from the surface seawater.</title>
        <authorList>
            <person name="Liu Y."/>
        </authorList>
    </citation>
    <scope>NUCLEOTIDE SEQUENCE [LARGE SCALE GENOMIC DNA]</scope>
    <source>
        <strain evidence="2 3">S2-26</strain>
    </source>
</reference>
<keyword evidence="1" id="KW-0732">Signal</keyword>
<evidence type="ECO:0000256" key="1">
    <source>
        <dbReference type="SAM" id="SignalP"/>
    </source>
</evidence>
<name>A0A5C8ZT65_9GAMM</name>
<protein>
    <submittedName>
        <fullName evidence="2">Class I SAM-dependent methyltransferase</fullName>
    </submittedName>
</protein>
<keyword evidence="2" id="KW-0489">Methyltransferase</keyword>
<dbReference type="EMBL" id="VRYZ01000005">
    <property type="protein sequence ID" value="TXS90984.1"/>
    <property type="molecule type" value="Genomic_DNA"/>
</dbReference>
<dbReference type="RefSeq" id="WP_148064640.1">
    <property type="nucleotide sequence ID" value="NZ_VRYZ01000005.1"/>
</dbReference>
<gene>
    <name evidence="2" type="ORF">FVW59_12255</name>
</gene>
<keyword evidence="2" id="KW-0808">Transferase</keyword>
<evidence type="ECO:0000313" key="3">
    <source>
        <dbReference type="Proteomes" id="UP000321933"/>
    </source>
</evidence>
<dbReference type="AlphaFoldDB" id="A0A5C8ZT65"/>
<dbReference type="InterPro" id="IPR016980">
    <property type="entry name" value="S-AdoMet-dep_MeTrfase_Alr7345"/>
</dbReference>
<dbReference type="SUPFAM" id="SSF53335">
    <property type="entry name" value="S-adenosyl-L-methionine-dependent methyltransferases"/>
    <property type="match status" value="1"/>
</dbReference>
<sequence length="265" mass="28834">MKVAIALLLALSASLAHAALDWDTALNGAQRSEENKARDAFRHPRETLEFFGIAEGMNVLEVSPGGGWYSEVIAPLMKDNGTYFAAHGSLNPPNAYYRNSLGKYLQKLAADDDLYGSVVVTQLQPPSEMTAAPAASVDLAVAFRNVHSWMRGDVLEPTLKAVFTALKPGGRFGLVQHRAKPGTDVETMKSSGYVSEEYVIAAAEKAGFKLVKRSDINANPKDTADHPNGVWNLPPVLRDGEKDREKYMAIGESDRMTLLFERPGA</sequence>
<dbReference type="PIRSF" id="PIRSF031679">
    <property type="entry name" value="Mtase_Alr7345_prd"/>
    <property type="match status" value="1"/>
</dbReference>
<organism evidence="2 3">
    <name type="scientific">Parahaliea aestuarii</name>
    <dbReference type="NCBI Taxonomy" id="1852021"/>
    <lineage>
        <taxon>Bacteria</taxon>
        <taxon>Pseudomonadati</taxon>
        <taxon>Pseudomonadota</taxon>
        <taxon>Gammaproteobacteria</taxon>
        <taxon>Cellvibrionales</taxon>
        <taxon>Halieaceae</taxon>
        <taxon>Parahaliea</taxon>
    </lineage>
</organism>
<dbReference type="OrthoDB" id="9801692at2"/>